<name>A0A0L6Z605_9CLOT</name>
<dbReference type="Proteomes" id="UP000037043">
    <property type="component" value="Unassembled WGS sequence"/>
</dbReference>
<gene>
    <name evidence="2" type="primary">cotI_5</name>
    <name evidence="2" type="ORF">CLHOM_33060</name>
</gene>
<dbReference type="AlphaFoldDB" id="A0A0L6Z605"/>
<keyword evidence="2" id="KW-0167">Capsid protein</keyword>
<dbReference type="Pfam" id="PF01636">
    <property type="entry name" value="APH"/>
    <property type="match status" value="1"/>
</dbReference>
<organism evidence="2 3">
    <name type="scientific">Clostridium homopropionicum DSM 5847</name>
    <dbReference type="NCBI Taxonomy" id="1121318"/>
    <lineage>
        <taxon>Bacteria</taxon>
        <taxon>Bacillati</taxon>
        <taxon>Bacillota</taxon>
        <taxon>Clostridia</taxon>
        <taxon>Eubacteriales</taxon>
        <taxon>Clostridiaceae</taxon>
        <taxon>Clostridium</taxon>
    </lineage>
</organism>
<dbReference type="GO" id="GO:0042601">
    <property type="term" value="C:endospore-forming forespore"/>
    <property type="evidence" value="ECO:0007669"/>
    <property type="project" value="TreeGrafter"/>
</dbReference>
<keyword evidence="3" id="KW-1185">Reference proteome</keyword>
<dbReference type="InterPro" id="IPR047175">
    <property type="entry name" value="CotS-like"/>
</dbReference>
<dbReference type="RefSeq" id="WP_052222751.1">
    <property type="nucleotide sequence ID" value="NZ_LHUR01000042.1"/>
</dbReference>
<dbReference type="STRING" id="36844.SAMN04488501_101174"/>
<sequence>MNTQDVKEIVEREYNLDIQRIEKIKNVFKLNSSSGEFCLKLIHYEFKHFYFILSAIKHLQKNQFEKIPEIIKTKDHCDYITLGSKYAYLTNWVNGRLCNYDNPLDISKAVLKLAELHIKSRNFIVTNDMKPRIGWLKWIETYKTRKNEILDFKNRIDKKSKKTQFDMLYLSIMNQELERAESSINHLIKSDYMNKMKKEILNRGFCHHDYAHHNVLIDKEDSLNIIDFDYCILDTHLHDLSSILIRTMKYGRWDIEKAKDIFNVYSSYIWIYKEDIPIISAFIEFPQDYWQRGIQCYWEEKDWGEEFFIKKLEKYIEDREHRSDFVKELISSI</sequence>
<evidence type="ECO:0000259" key="1">
    <source>
        <dbReference type="Pfam" id="PF01636"/>
    </source>
</evidence>
<dbReference type="NCBIfam" id="TIGR02906">
    <property type="entry name" value="spore_CotS"/>
    <property type="match status" value="1"/>
</dbReference>
<keyword evidence="2" id="KW-0946">Virion</keyword>
<dbReference type="InterPro" id="IPR011009">
    <property type="entry name" value="Kinase-like_dom_sf"/>
</dbReference>
<protein>
    <submittedName>
        <fullName evidence="2">Spore coat protein I</fullName>
    </submittedName>
</protein>
<dbReference type="PATRIC" id="fig|1121318.3.peg.3301"/>
<dbReference type="SUPFAM" id="SSF56112">
    <property type="entry name" value="Protein kinase-like (PK-like)"/>
    <property type="match status" value="1"/>
</dbReference>
<dbReference type="Gene3D" id="3.30.200.20">
    <property type="entry name" value="Phosphorylase Kinase, domain 1"/>
    <property type="match status" value="1"/>
</dbReference>
<dbReference type="Gene3D" id="3.90.1200.10">
    <property type="match status" value="1"/>
</dbReference>
<dbReference type="InterPro" id="IPR014255">
    <property type="entry name" value="Spore_coat_CotS"/>
</dbReference>
<evidence type="ECO:0000313" key="2">
    <source>
        <dbReference type="EMBL" id="KOA18404.1"/>
    </source>
</evidence>
<dbReference type="PANTHER" id="PTHR39179">
    <property type="entry name" value="SPORE COAT PROTEIN I"/>
    <property type="match status" value="1"/>
</dbReference>
<comment type="caution">
    <text evidence="2">The sequence shown here is derived from an EMBL/GenBank/DDBJ whole genome shotgun (WGS) entry which is preliminary data.</text>
</comment>
<dbReference type="EMBL" id="LHUR01000042">
    <property type="protein sequence ID" value="KOA18404.1"/>
    <property type="molecule type" value="Genomic_DNA"/>
</dbReference>
<evidence type="ECO:0000313" key="3">
    <source>
        <dbReference type="Proteomes" id="UP000037043"/>
    </source>
</evidence>
<reference evidence="3" key="1">
    <citation type="submission" date="2015-08" db="EMBL/GenBank/DDBJ databases">
        <title>Genome sequence of the strict anaerobe Clostridium homopropionicum LuHBu1 (DSM 5847T).</title>
        <authorList>
            <person name="Poehlein A."/>
            <person name="Beck M."/>
            <person name="Schiel-Bengelsdorf B."/>
            <person name="Bengelsdorf F.R."/>
            <person name="Daniel R."/>
            <person name="Duerre P."/>
        </authorList>
    </citation>
    <scope>NUCLEOTIDE SEQUENCE [LARGE SCALE GENOMIC DNA]</scope>
    <source>
        <strain evidence="3">DSM 5847</strain>
    </source>
</reference>
<feature type="domain" description="Aminoglycoside phosphotransferase" evidence="1">
    <location>
        <begin position="25"/>
        <end position="247"/>
    </location>
</feature>
<dbReference type="PANTHER" id="PTHR39179:SF1">
    <property type="entry name" value="SPORE COAT PROTEIN I"/>
    <property type="match status" value="1"/>
</dbReference>
<proteinExistence type="predicted"/>
<accession>A0A0L6Z605</accession>
<dbReference type="InterPro" id="IPR002575">
    <property type="entry name" value="Aminoglycoside_PTrfase"/>
</dbReference>